<name>I1A5H3_9BACT</name>
<feature type="transmembrane region" description="Helical" evidence="7">
    <location>
        <begin position="139"/>
        <end position="162"/>
    </location>
</feature>
<dbReference type="OrthoDB" id="9789439at2"/>
<evidence type="ECO:0000256" key="1">
    <source>
        <dbReference type="ARBA" id="ARBA00004651"/>
    </source>
</evidence>
<evidence type="ECO:0000313" key="10">
    <source>
        <dbReference type="Proteomes" id="UP000006229"/>
    </source>
</evidence>
<dbReference type="GO" id="GO:0055085">
    <property type="term" value="P:transmembrane transport"/>
    <property type="evidence" value="ECO:0007669"/>
    <property type="project" value="InterPro"/>
</dbReference>
<dbReference type="PATRIC" id="fig|1131455.3.peg.326"/>
<dbReference type="AlphaFoldDB" id="I1A5H3"/>
<keyword evidence="4 7" id="KW-0812">Transmembrane</keyword>
<dbReference type="PANTHER" id="PTHR30465">
    <property type="entry name" value="INNER MEMBRANE ABC TRANSPORTER"/>
    <property type="match status" value="1"/>
</dbReference>
<comment type="similarity">
    <text evidence="7">Belongs to the binding-protein-dependent transport system permease family.</text>
</comment>
<accession>I1A5H3</accession>
<keyword evidence="3" id="KW-1003">Cell membrane</keyword>
<dbReference type="CDD" id="cd06261">
    <property type="entry name" value="TM_PBP2"/>
    <property type="match status" value="1"/>
</dbReference>
<evidence type="ECO:0000256" key="7">
    <source>
        <dbReference type="RuleBase" id="RU363032"/>
    </source>
</evidence>
<evidence type="ECO:0000256" key="6">
    <source>
        <dbReference type="ARBA" id="ARBA00023136"/>
    </source>
</evidence>
<evidence type="ECO:0000256" key="5">
    <source>
        <dbReference type="ARBA" id="ARBA00022989"/>
    </source>
</evidence>
<comment type="caution">
    <text evidence="9">The sequence shown here is derived from an EMBL/GenBank/DDBJ whole genome shotgun (WGS) entry which is preliminary data.</text>
</comment>
<feature type="transmembrane region" description="Helical" evidence="7">
    <location>
        <begin position="174"/>
        <end position="196"/>
    </location>
</feature>
<keyword evidence="6 7" id="KW-0472">Membrane</keyword>
<evidence type="ECO:0000256" key="2">
    <source>
        <dbReference type="ARBA" id="ARBA00022448"/>
    </source>
</evidence>
<dbReference type="Proteomes" id="UP000006229">
    <property type="component" value="Unassembled WGS sequence"/>
</dbReference>
<feature type="transmembrane region" description="Helical" evidence="7">
    <location>
        <begin position="12"/>
        <end position="32"/>
    </location>
</feature>
<feature type="transmembrane region" description="Helical" evidence="7">
    <location>
        <begin position="283"/>
        <end position="305"/>
    </location>
</feature>
<feature type="transmembrane region" description="Helical" evidence="7">
    <location>
        <begin position="325"/>
        <end position="351"/>
    </location>
</feature>
<dbReference type="PANTHER" id="PTHR30465:SF0">
    <property type="entry name" value="OLIGOPEPTIDE TRANSPORT SYSTEM PERMEASE PROTEIN APPB"/>
    <property type="match status" value="1"/>
</dbReference>
<gene>
    <name evidence="9" type="ORF">MCANUFG4_01611</name>
</gene>
<keyword evidence="2 7" id="KW-0813">Transport</keyword>
<sequence length="394" mass="44775">MLKYILQRIGFAILTLLIIVFVVYVLTAQFAINPFVEQAHNSTQGSGNSNSTKELLEKLFNDSVKYHFLPASWKGRYDEFKDIWTSYKINPLTRFWYWLSDIFTNQENPFGIPYDEKIFQRTQTNSISELFFKYLKLSVIITVPAFFISAILGIALGIVAGYKRGTLFDAGINAFSLFFIALPSFIIAPILISLLLKLNVTPSFINPYSEQNSQVYSSGQIFISWLPPILIIVLGSLSSYITYTRNQVITVLTSNYVLIAKSKGLGTIEIFFKYVLRNISIPLAALLIPSYIGLLTGGIVIETYWSIPGTSQIIAQSFPNGEINIIMFNTVFFTFLGVMTTIVVDVSYTILDPRIKYSSKSGFSYYQMFLMSYRRNIEFKRIKQEGDKNDNKGL</sequence>
<proteinExistence type="inferred from homology"/>
<evidence type="ECO:0000256" key="4">
    <source>
        <dbReference type="ARBA" id="ARBA00022692"/>
    </source>
</evidence>
<dbReference type="InterPro" id="IPR035906">
    <property type="entry name" value="MetI-like_sf"/>
</dbReference>
<dbReference type="SUPFAM" id="SSF161098">
    <property type="entry name" value="MetI-like"/>
    <property type="match status" value="1"/>
</dbReference>
<dbReference type="GO" id="GO:0005886">
    <property type="term" value="C:plasma membrane"/>
    <property type="evidence" value="ECO:0007669"/>
    <property type="project" value="UniProtKB-SubCell"/>
</dbReference>
<comment type="subcellular location">
    <subcellularLocation>
        <location evidence="1 7">Cell membrane</location>
        <topology evidence="1 7">Multi-pass membrane protein</topology>
    </subcellularLocation>
</comment>
<dbReference type="RefSeq" id="WP_004797112.1">
    <property type="nucleotide sequence ID" value="NZ_AJFU01000005.1"/>
</dbReference>
<evidence type="ECO:0000259" key="8">
    <source>
        <dbReference type="PROSITE" id="PS50928"/>
    </source>
</evidence>
<feature type="transmembrane region" description="Helical" evidence="7">
    <location>
        <begin position="216"/>
        <end position="237"/>
    </location>
</feature>
<protein>
    <submittedName>
        <fullName evidence="9">Oligopeptide ABC transporter, permease protein OppB</fullName>
    </submittedName>
</protein>
<dbReference type="Pfam" id="PF00528">
    <property type="entry name" value="BPD_transp_1"/>
    <property type="match status" value="1"/>
</dbReference>
<reference evidence="9 10" key="1">
    <citation type="journal article" date="2012" name="J. Bacteriol.">
        <title>Genome annotation of five Mycoplasma canis strains.</title>
        <authorList>
            <person name="Brown D.R."/>
            <person name="May M."/>
            <person name="Michaels D.L."/>
            <person name="Barbet A.F."/>
        </authorList>
    </citation>
    <scope>NUCLEOTIDE SEQUENCE [LARGE SCALE GENOMIC DNA]</scope>
    <source>
        <strain evidence="9 10">UFG4</strain>
    </source>
</reference>
<dbReference type="PROSITE" id="PS50928">
    <property type="entry name" value="ABC_TM1"/>
    <property type="match status" value="1"/>
</dbReference>
<organism evidence="9 10">
    <name type="scientific">Mycoplasmopsis canis UFG4</name>
    <dbReference type="NCBI Taxonomy" id="1131455"/>
    <lineage>
        <taxon>Bacteria</taxon>
        <taxon>Bacillati</taxon>
        <taxon>Mycoplasmatota</taxon>
        <taxon>Mycoplasmoidales</taxon>
        <taxon>Metamycoplasmataceae</taxon>
        <taxon>Mycoplasmopsis</taxon>
    </lineage>
</organism>
<evidence type="ECO:0000256" key="3">
    <source>
        <dbReference type="ARBA" id="ARBA00022475"/>
    </source>
</evidence>
<keyword evidence="10" id="KW-1185">Reference proteome</keyword>
<dbReference type="EMBL" id="AJFU01000005">
    <property type="protein sequence ID" value="EIE41744.1"/>
    <property type="molecule type" value="Genomic_DNA"/>
</dbReference>
<feature type="domain" description="ABC transmembrane type-1" evidence="8">
    <location>
        <begin position="135"/>
        <end position="344"/>
    </location>
</feature>
<dbReference type="Gene3D" id="1.10.3720.10">
    <property type="entry name" value="MetI-like"/>
    <property type="match status" value="1"/>
</dbReference>
<keyword evidence="5 7" id="KW-1133">Transmembrane helix</keyword>
<dbReference type="InterPro" id="IPR000515">
    <property type="entry name" value="MetI-like"/>
</dbReference>
<evidence type="ECO:0000313" key="9">
    <source>
        <dbReference type="EMBL" id="EIE41744.1"/>
    </source>
</evidence>